<name>A0A0W7WRW8_9ACTN</name>
<gene>
    <name evidence="1" type="ORF">AT728_33155</name>
</gene>
<keyword evidence="2" id="KW-1185">Reference proteome</keyword>
<dbReference type="EMBL" id="LOCL01000078">
    <property type="protein sequence ID" value="KUF13308.1"/>
    <property type="molecule type" value="Genomic_DNA"/>
</dbReference>
<evidence type="ECO:0000313" key="1">
    <source>
        <dbReference type="EMBL" id="KUF13308.1"/>
    </source>
</evidence>
<proteinExistence type="predicted"/>
<protein>
    <submittedName>
        <fullName evidence="1">Uncharacterized protein</fullName>
    </submittedName>
</protein>
<evidence type="ECO:0000313" key="2">
    <source>
        <dbReference type="Proteomes" id="UP000054804"/>
    </source>
</evidence>
<sequence>MVVRKLIGVYQFQTFEEPQAAFRGDDLAVGPVVHEPGCAQPVHAPTDLVQRVPLEAVYLSCDLIQLVVGEPFAQCSKCFAEESDVRMEKSDEIELVAEVQKVTGLVREG</sequence>
<comment type="caution">
    <text evidence="1">The sequence shown here is derived from an EMBL/GenBank/DDBJ whole genome shotgun (WGS) entry which is preliminary data.</text>
</comment>
<organism evidence="1 2">
    <name type="scientific">Streptomyces silvensis</name>
    <dbReference type="NCBI Taxonomy" id="1765722"/>
    <lineage>
        <taxon>Bacteria</taxon>
        <taxon>Bacillati</taxon>
        <taxon>Actinomycetota</taxon>
        <taxon>Actinomycetes</taxon>
        <taxon>Kitasatosporales</taxon>
        <taxon>Streptomycetaceae</taxon>
        <taxon>Streptomyces</taxon>
    </lineage>
</organism>
<dbReference type="Proteomes" id="UP000054804">
    <property type="component" value="Unassembled WGS sequence"/>
</dbReference>
<dbReference type="AlphaFoldDB" id="A0A0W7WRW8"/>
<reference evidence="1 2" key="1">
    <citation type="submission" date="2015-12" db="EMBL/GenBank/DDBJ databases">
        <title>Draft genome sequence of Streptomyces silvensis ATCC 53525, a producer of novel hormone antagonists.</title>
        <authorList>
            <person name="Johnston C.W."/>
            <person name="Li Y."/>
            <person name="Magarvey N.A."/>
        </authorList>
    </citation>
    <scope>NUCLEOTIDE SEQUENCE [LARGE SCALE GENOMIC DNA]</scope>
    <source>
        <strain evidence="1 2">ATCC 53525</strain>
    </source>
</reference>
<accession>A0A0W7WRW8</accession>